<dbReference type="AlphaFoldDB" id="A0A2N1NHM5"/>
<dbReference type="SUPFAM" id="SSF52047">
    <property type="entry name" value="RNI-like"/>
    <property type="match status" value="1"/>
</dbReference>
<dbReference type="VEuPathDB" id="FungiDB:FUN_005584"/>
<evidence type="ECO:0000259" key="1">
    <source>
        <dbReference type="Pfam" id="PF25372"/>
    </source>
</evidence>
<dbReference type="InterPro" id="IPR032675">
    <property type="entry name" value="LRR_dom_sf"/>
</dbReference>
<dbReference type="PANTHER" id="PTHR13318">
    <property type="entry name" value="PARTNER OF PAIRED, ISOFORM B-RELATED"/>
    <property type="match status" value="1"/>
</dbReference>
<dbReference type="VEuPathDB" id="FungiDB:RhiirFUN_011873"/>
<dbReference type="EMBL" id="LLXL01000374">
    <property type="protein sequence ID" value="PKK73422.1"/>
    <property type="molecule type" value="Genomic_DNA"/>
</dbReference>
<dbReference type="GO" id="GO:0019005">
    <property type="term" value="C:SCF ubiquitin ligase complex"/>
    <property type="evidence" value="ECO:0007669"/>
    <property type="project" value="TreeGrafter"/>
</dbReference>
<organism evidence="2 3">
    <name type="scientific">Rhizophagus irregularis</name>
    <dbReference type="NCBI Taxonomy" id="588596"/>
    <lineage>
        <taxon>Eukaryota</taxon>
        <taxon>Fungi</taxon>
        <taxon>Fungi incertae sedis</taxon>
        <taxon>Mucoromycota</taxon>
        <taxon>Glomeromycotina</taxon>
        <taxon>Glomeromycetes</taxon>
        <taxon>Glomerales</taxon>
        <taxon>Glomeraceae</taxon>
        <taxon>Rhizophagus</taxon>
    </lineage>
</organism>
<dbReference type="InterPro" id="IPR006553">
    <property type="entry name" value="Leu-rich_rpt_Cys-con_subtyp"/>
</dbReference>
<feature type="domain" description="F-box/LRR-repeat protein 15-like leucin rich repeat" evidence="1">
    <location>
        <begin position="278"/>
        <end position="363"/>
    </location>
</feature>
<gene>
    <name evidence="2" type="ORF">RhiirC2_823570</name>
</gene>
<dbReference type="Pfam" id="PF25372">
    <property type="entry name" value="DUF7885"/>
    <property type="match status" value="1"/>
</dbReference>
<proteinExistence type="predicted"/>
<evidence type="ECO:0000313" key="3">
    <source>
        <dbReference type="Proteomes" id="UP000233469"/>
    </source>
</evidence>
<reference evidence="2 3" key="2">
    <citation type="submission" date="2017-10" db="EMBL/GenBank/DDBJ databases">
        <title>Extensive intraspecific genome diversity in a model arbuscular mycorrhizal fungus.</title>
        <authorList>
            <person name="Chen E.C.H."/>
            <person name="Morin E."/>
            <person name="Baudet D."/>
            <person name="Noel J."/>
            <person name="Ndikumana S."/>
            <person name="Charron P."/>
            <person name="St-Onge C."/>
            <person name="Giorgi J."/>
            <person name="Grigoriev I.V."/>
            <person name="Roux C."/>
            <person name="Martin F.M."/>
            <person name="Corradi N."/>
        </authorList>
    </citation>
    <scope>NUCLEOTIDE SEQUENCE [LARGE SCALE GENOMIC DNA]</scope>
    <source>
        <strain evidence="2 3">C2</strain>
    </source>
</reference>
<dbReference type="InterPro" id="IPR057207">
    <property type="entry name" value="FBXL15_LRR"/>
</dbReference>
<dbReference type="VEuPathDB" id="FungiDB:RhiirA1_476691"/>
<name>A0A2N1NHM5_9GLOM</name>
<accession>A0A2N1NHM5</accession>
<reference evidence="2 3" key="1">
    <citation type="submission" date="2016-04" db="EMBL/GenBank/DDBJ databases">
        <title>Genome analyses suggest a sexual origin of heterokaryosis in a supposedly ancient asexual fungus.</title>
        <authorList>
            <person name="Ropars J."/>
            <person name="Sedzielewska K."/>
            <person name="Noel J."/>
            <person name="Charron P."/>
            <person name="Farinelli L."/>
            <person name="Marton T."/>
            <person name="Kruger M."/>
            <person name="Pelin A."/>
            <person name="Brachmann A."/>
            <person name="Corradi N."/>
        </authorList>
    </citation>
    <scope>NUCLEOTIDE SEQUENCE [LARGE SCALE GENOMIC DNA]</scope>
    <source>
        <strain evidence="2 3">C2</strain>
    </source>
</reference>
<dbReference type="GO" id="GO:0031146">
    <property type="term" value="P:SCF-dependent proteasomal ubiquitin-dependent protein catabolic process"/>
    <property type="evidence" value="ECO:0007669"/>
    <property type="project" value="TreeGrafter"/>
</dbReference>
<sequence>MSNTPDKQALVADVMIMLCIRPAEIKNLRISNEGVTGYAKNWGQQDIPQIFRSLKLRDPGKLGSTYLSAFLKKNEFIPETESRKPLLPRFLRKLGSVFASEVHSPKNPSKANTYASEALRYSPDNHFSPSKRSNNKMINDEIVAGYNDFIREYGLRKNWYIEPEDGQLWYRCSAPILWRRIELKGEEAEDQTRLERFLKIVPRGGRKPVYSSKLTHLKITHYRSLSNKKIKGIVHTFQNIIHLDFEGSTDCIGKTLKLIAKSYPNLEYLNISTLHGRFKIENDIGLSAIANSCHKLECLNIFGHTEFSEVSICNVIRSCPKLQHLNLSFCKITDITIEEIASSCLNLKYLDLKGCDDISKEAVDQLVSHNPNIHVENFVAPPDFINTLRDYLSQHNIQDLIGSIRT</sequence>
<dbReference type="Gene3D" id="3.80.10.10">
    <property type="entry name" value="Ribonuclease Inhibitor"/>
    <property type="match status" value="1"/>
</dbReference>
<dbReference type="VEuPathDB" id="FungiDB:FUN_023419"/>
<evidence type="ECO:0000313" key="2">
    <source>
        <dbReference type="EMBL" id="PKK73422.1"/>
    </source>
</evidence>
<dbReference type="SMART" id="SM00367">
    <property type="entry name" value="LRR_CC"/>
    <property type="match status" value="3"/>
</dbReference>
<comment type="caution">
    <text evidence="2">The sequence shown here is derived from an EMBL/GenBank/DDBJ whole genome shotgun (WGS) entry which is preliminary data.</text>
</comment>
<protein>
    <recommendedName>
        <fullName evidence="1">F-box/LRR-repeat protein 15-like leucin rich repeat domain-containing protein</fullName>
    </recommendedName>
</protein>
<dbReference type="Proteomes" id="UP000233469">
    <property type="component" value="Unassembled WGS sequence"/>
</dbReference>